<evidence type="ECO:0000313" key="4">
    <source>
        <dbReference type="Proteomes" id="UP000274515"/>
    </source>
</evidence>
<feature type="region of interest" description="Disordered" evidence="1">
    <location>
        <begin position="67"/>
        <end position="115"/>
    </location>
</feature>
<keyword evidence="4" id="KW-1185">Reference proteome</keyword>
<protein>
    <submittedName>
        <fullName evidence="3">DUF4232 domain-containing protein</fullName>
    </submittedName>
</protein>
<gene>
    <name evidence="3" type="ORF">EIL87_09050</name>
</gene>
<evidence type="ECO:0000259" key="2">
    <source>
        <dbReference type="Pfam" id="PF14016"/>
    </source>
</evidence>
<dbReference type="Pfam" id="PF14016">
    <property type="entry name" value="DUF4232"/>
    <property type="match status" value="1"/>
</dbReference>
<feature type="region of interest" description="Disordered" evidence="1">
    <location>
        <begin position="1"/>
        <end position="47"/>
    </location>
</feature>
<feature type="domain" description="DUF4232" evidence="2">
    <location>
        <begin position="112"/>
        <end position="241"/>
    </location>
</feature>
<feature type="compositionally biased region" description="Basic residues" evidence="1">
    <location>
        <begin position="1"/>
        <end position="32"/>
    </location>
</feature>
<name>A0A3R8QS72_9PSEU</name>
<evidence type="ECO:0000313" key="3">
    <source>
        <dbReference type="EMBL" id="RRO18362.1"/>
    </source>
</evidence>
<dbReference type="EMBL" id="RSAA01000007">
    <property type="protein sequence ID" value="RRO18362.1"/>
    <property type="molecule type" value="Genomic_DNA"/>
</dbReference>
<feature type="compositionally biased region" description="Low complexity" evidence="1">
    <location>
        <begin position="74"/>
        <end position="87"/>
    </location>
</feature>
<comment type="caution">
    <text evidence="3">The sequence shown here is derived from an EMBL/GenBank/DDBJ whole genome shotgun (WGS) entry which is preliminary data.</text>
</comment>
<dbReference type="Proteomes" id="UP000274515">
    <property type="component" value="Unassembled WGS sequence"/>
</dbReference>
<organism evidence="3 4">
    <name type="scientific">Saccharopolyspora rhizosphaerae</name>
    <dbReference type="NCBI Taxonomy" id="2492662"/>
    <lineage>
        <taxon>Bacteria</taxon>
        <taxon>Bacillati</taxon>
        <taxon>Actinomycetota</taxon>
        <taxon>Actinomycetes</taxon>
        <taxon>Pseudonocardiales</taxon>
        <taxon>Pseudonocardiaceae</taxon>
        <taxon>Saccharopolyspora</taxon>
    </lineage>
</organism>
<accession>A0A3R8QS72</accession>
<dbReference type="AlphaFoldDB" id="A0A3R8QS72"/>
<dbReference type="InterPro" id="IPR025326">
    <property type="entry name" value="DUF4232"/>
</dbReference>
<proteinExistence type="predicted"/>
<sequence>MTRRSSRSGPRRRVPRRSRRRDRLQHRLGRLRSRADSSRGKKMVQSGRKRLGVLLVAAAASTMACGQQAPRAHQPPATVTVTQPAPQEATSRAGEDSESTPDRYDEPSGSACRSDELRARFYPDVETALIGDPSQPDGQSHTMLRLANVSGRTCTLAGHARVEFTGVHGEALPVELVENPAGPSASTLSLGTRDGAAQDLFWKYQTGDCVDPAKISIYPPQNAEPIVLDWNLGVVCGGPQLEHGRLFAN</sequence>
<evidence type="ECO:0000256" key="1">
    <source>
        <dbReference type="SAM" id="MobiDB-lite"/>
    </source>
</evidence>
<reference evidence="3 4" key="1">
    <citation type="submission" date="2018-11" db="EMBL/GenBank/DDBJ databases">
        <title>Saccharopolyspora rhizosphaerae sp. nov., an actinomycete isolated from rhizosphere soil in Thailand.</title>
        <authorList>
            <person name="Intra B."/>
            <person name="Euanorasetr J."/>
            <person name="Take A."/>
            <person name="Inahashi Y."/>
            <person name="Mori M."/>
            <person name="Panbangred W."/>
            <person name="Matsumoto A."/>
        </authorList>
    </citation>
    <scope>NUCLEOTIDE SEQUENCE [LARGE SCALE GENOMIC DNA]</scope>
    <source>
        <strain evidence="3 4">H219</strain>
    </source>
</reference>